<dbReference type="Gene3D" id="3.30.572.10">
    <property type="entry name" value="Thymidylate synthase/dCMP hydroxymethylase domain"/>
    <property type="match status" value="1"/>
</dbReference>
<evidence type="ECO:0000313" key="4">
    <source>
        <dbReference type="Proteomes" id="UP000229500"/>
    </source>
</evidence>
<dbReference type="SUPFAM" id="SSF55831">
    <property type="entry name" value="Thymidylate synthase/dCMP hydroxymethylase"/>
    <property type="match status" value="1"/>
</dbReference>
<accession>A0A2M8L6B1</accession>
<dbReference type="AlphaFoldDB" id="A0A2M8L6B1"/>
<name>A0A2M8L6B1_9BACT</name>
<dbReference type="EMBL" id="PFEL01000008">
    <property type="protein sequence ID" value="PJE69371.1"/>
    <property type="molecule type" value="Genomic_DNA"/>
</dbReference>
<gene>
    <name evidence="3" type="ORF">COU96_00130</name>
</gene>
<organism evidence="3 4">
    <name type="scientific">Candidatus Shapirobacteria bacterium CG10_big_fil_rev_8_21_14_0_10_38_14</name>
    <dbReference type="NCBI Taxonomy" id="1974483"/>
    <lineage>
        <taxon>Bacteria</taxon>
        <taxon>Candidatus Shapironibacteriota</taxon>
    </lineage>
</organism>
<evidence type="ECO:0000313" key="3">
    <source>
        <dbReference type="EMBL" id="PJE69371.1"/>
    </source>
</evidence>
<proteinExistence type="predicted"/>
<dbReference type="Proteomes" id="UP000229500">
    <property type="component" value="Unassembled WGS sequence"/>
</dbReference>
<evidence type="ECO:0000256" key="1">
    <source>
        <dbReference type="ARBA" id="ARBA00022679"/>
    </source>
</evidence>
<dbReference type="InterPro" id="IPR036926">
    <property type="entry name" value="Thymidate_synth/dCMP_Mease_sf"/>
</dbReference>
<reference evidence="4" key="1">
    <citation type="submission" date="2017-09" db="EMBL/GenBank/DDBJ databases">
        <title>Depth-based differentiation of microbial function through sediment-hosted aquifers and enrichment of novel symbionts in the deep terrestrial subsurface.</title>
        <authorList>
            <person name="Probst A.J."/>
            <person name="Ladd B."/>
            <person name="Jarett J.K."/>
            <person name="Geller-Mcgrath D.E."/>
            <person name="Sieber C.M.K."/>
            <person name="Emerson J.B."/>
            <person name="Anantharaman K."/>
            <person name="Thomas B.C."/>
            <person name="Malmstrom R."/>
            <person name="Stieglmeier M."/>
            <person name="Klingl A."/>
            <person name="Woyke T."/>
            <person name="Ryan C.M."/>
            <person name="Banfield J.F."/>
        </authorList>
    </citation>
    <scope>NUCLEOTIDE SEQUENCE [LARGE SCALE GENOMIC DNA]</scope>
</reference>
<feature type="domain" description="Thymidylate synthase/dCMP hydroxymethylase" evidence="2">
    <location>
        <begin position="141"/>
        <end position="261"/>
    </location>
</feature>
<dbReference type="InterPro" id="IPR023451">
    <property type="entry name" value="Thymidate_synth/dCMP_Mease_dom"/>
</dbReference>
<dbReference type="Pfam" id="PF00303">
    <property type="entry name" value="Thymidylat_synt"/>
    <property type="match status" value="1"/>
</dbReference>
<dbReference type="GO" id="GO:0016740">
    <property type="term" value="F:transferase activity"/>
    <property type="evidence" value="ECO:0007669"/>
    <property type="project" value="UniProtKB-KW"/>
</dbReference>
<comment type="caution">
    <text evidence="3">The sequence shown here is derived from an EMBL/GenBank/DDBJ whole genome shotgun (WGS) entry which is preliminary data.</text>
</comment>
<evidence type="ECO:0000259" key="2">
    <source>
        <dbReference type="Pfam" id="PF00303"/>
    </source>
</evidence>
<protein>
    <recommendedName>
        <fullName evidence="2">Thymidylate synthase/dCMP hydroxymethylase domain-containing protein</fullName>
    </recommendedName>
</protein>
<sequence length="305" mass="35110">MILRSKERSVFTNKESLRLGEIPSIAVWGKTLPEAWENAVLATWEFGTLIPTEYDQPEDPESRDATVMITIASPLSEPRIHKDFPDGLEGLAIYTQEVVAGVHDSRVKEGGWSYSYHDRLFNWPGIDGWKNIEALVGQKIELPKIDQIEILSQKLAQTPHSRRAQAVTWNPLNDAVHHEPPCLQRIWCRVVKSEENLYLLEMNTNWRSRDALKAAFMNMFAITELQKQIAQQIAAISGRRVEPGRYVDTSDSFHIYGSDVRKGDVERFLHGIRNFDFERRTYRSDDPVVKQEFEFAAKKLVENNE</sequence>
<keyword evidence="1" id="KW-0808">Transferase</keyword>